<dbReference type="OrthoDB" id="5184890at2"/>
<accession>A0A1H4VU26</accession>
<dbReference type="AlphaFoldDB" id="A0A1H4VU26"/>
<dbReference type="RefSeq" id="WP_072942472.1">
    <property type="nucleotide sequence ID" value="NZ_FNSV01000005.1"/>
</dbReference>
<proteinExistence type="predicted"/>
<dbReference type="Proteomes" id="UP000183561">
    <property type="component" value="Unassembled WGS sequence"/>
</dbReference>
<gene>
    <name evidence="1" type="ORF">SAMN04490239_5687</name>
</gene>
<evidence type="ECO:0000313" key="2">
    <source>
        <dbReference type="Proteomes" id="UP000183561"/>
    </source>
</evidence>
<evidence type="ECO:0000313" key="1">
    <source>
        <dbReference type="EMBL" id="SEC84475.1"/>
    </source>
</evidence>
<organism evidence="1 2">
    <name type="scientific">Rhodococcus koreensis</name>
    <dbReference type="NCBI Taxonomy" id="99653"/>
    <lineage>
        <taxon>Bacteria</taxon>
        <taxon>Bacillati</taxon>
        <taxon>Actinomycetota</taxon>
        <taxon>Actinomycetes</taxon>
        <taxon>Mycobacteriales</taxon>
        <taxon>Nocardiaceae</taxon>
        <taxon>Rhodococcus</taxon>
    </lineage>
</organism>
<sequence>MWDSEPDLPWPFHDTDIVEYVFRIYATDAGAVEYIAALRALLADALADIGRWQILGPSPASEAAAKLSEEHRPEPLPAGTHLLDVSIGIRGEGDHTTLGDSLVHLLQEVGGLRFDYMFSAFYPAGTESREKAMRRYQALADSPDQ</sequence>
<reference evidence="2" key="1">
    <citation type="submission" date="2016-10" db="EMBL/GenBank/DDBJ databases">
        <authorList>
            <person name="Varghese N."/>
            <person name="Submissions S."/>
        </authorList>
    </citation>
    <scope>NUCLEOTIDE SEQUENCE [LARGE SCALE GENOMIC DNA]</scope>
    <source>
        <strain evidence="2">DSM 44498</strain>
    </source>
</reference>
<dbReference type="EMBL" id="FNSV01000005">
    <property type="protein sequence ID" value="SEC84475.1"/>
    <property type="molecule type" value="Genomic_DNA"/>
</dbReference>
<name>A0A1H4VU26_9NOCA</name>
<protein>
    <submittedName>
        <fullName evidence="1">Uncharacterized protein</fullName>
    </submittedName>
</protein>
<keyword evidence="2" id="KW-1185">Reference proteome</keyword>